<dbReference type="Proteomes" id="UP000789390">
    <property type="component" value="Unassembled WGS sequence"/>
</dbReference>
<keyword evidence="4" id="KW-1185">Reference proteome</keyword>
<comment type="caution">
    <text evidence="3">The sequence shown here is derived from an EMBL/GenBank/DDBJ whole genome shotgun (WGS) entry which is preliminary data.</text>
</comment>
<evidence type="ECO:0000313" key="3">
    <source>
        <dbReference type="EMBL" id="CAH0105688.1"/>
    </source>
</evidence>
<keyword evidence="1" id="KW-0732">Signal</keyword>
<evidence type="ECO:0000313" key="4">
    <source>
        <dbReference type="Proteomes" id="UP000789390"/>
    </source>
</evidence>
<feature type="signal peptide" evidence="1">
    <location>
        <begin position="1"/>
        <end position="21"/>
    </location>
</feature>
<organism evidence="3 4">
    <name type="scientific">Daphnia galeata</name>
    <dbReference type="NCBI Taxonomy" id="27404"/>
    <lineage>
        <taxon>Eukaryota</taxon>
        <taxon>Metazoa</taxon>
        <taxon>Ecdysozoa</taxon>
        <taxon>Arthropoda</taxon>
        <taxon>Crustacea</taxon>
        <taxon>Branchiopoda</taxon>
        <taxon>Diplostraca</taxon>
        <taxon>Cladocera</taxon>
        <taxon>Anomopoda</taxon>
        <taxon>Daphniidae</taxon>
        <taxon>Daphnia</taxon>
    </lineage>
</organism>
<dbReference type="PROSITE" id="PS50836">
    <property type="entry name" value="DOMON"/>
    <property type="match status" value="1"/>
</dbReference>
<feature type="chain" id="PRO_5035231557" description="DOMON domain-containing protein" evidence="1">
    <location>
        <begin position="22"/>
        <end position="128"/>
    </location>
</feature>
<evidence type="ECO:0000256" key="1">
    <source>
        <dbReference type="SAM" id="SignalP"/>
    </source>
</evidence>
<reference evidence="3" key="1">
    <citation type="submission" date="2021-11" db="EMBL/GenBank/DDBJ databases">
        <authorList>
            <person name="Schell T."/>
        </authorList>
    </citation>
    <scope>NUCLEOTIDE SEQUENCE</scope>
    <source>
        <strain evidence="3">M5</strain>
    </source>
</reference>
<dbReference type="AlphaFoldDB" id="A0A8J2RYG2"/>
<gene>
    <name evidence="3" type="ORF">DGAL_LOCUS8752</name>
</gene>
<sequence length="128" mass="13833">MKFSCALSFMAVAIILVTCSALPAKNKLSDVIMENEQILDPDGPMILRWTIINETSEIEMEVQTNCTGWMGFVFGNGLGKPGAIGDGVIGGYNDELGLGYIEDRWLDISVISEIKPGGGEFDDISNVI</sequence>
<accession>A0A8J2RYG2</accession>
<dbReference type="InterPro" id="IPR045266">
    <property type="entry name" value="DOH_DOMON"/>
</dbReference>
<dbReference type="InterPro" id="IPR005018">
    <property type="entry name" value="DOMON_domain"/>
</dbReference>
<name>A0A8J2RYG2_9CRUS</name>
<proteinExistence type="predicted"/>
<evidence type="ECO:0000259" key="2">
    <source>
        <dbReference type="PROSITE" id="PS50836"/>
    </source>
</evidence>
<feature type="domain" description="DOMON" evidence="2">
    <location>
        <begin position="43"/>
        <end position="128"/>
    </location>
</feature>
<protein>
    <recommendedName>
        <fullName evidence="2">DOMON domain-containing protein</fullName>
    </recommendedName>
</protein>
<dbReference type="EMBL" id="CAKKLH010000194">
    <property type="protein sequence ID" value="CAH0105688.1"/>
    <property type="molecule type" value="Genomic_DNA"/>
</dbReference>
<dbReference type="CDD" id="cd09631">
    <property type="entry name" value="DOMON_DOH"/>
    <property type="match status" value="1"/>
</dbReference>
<dbReference type="OrthoDB" id="19261at2759"/>